<name>A0ABM8Q7B3_9BACT</name>
<organism evidence="1 2">
    <name type="scientific">Campylobacter suis</name>
    <dbReference type="NCBI Taxonomy" id="2790657"/>
    <lineage>
        <taxon>Bacteria</taxon>
        <taxon>Pseudomonadati</taxon>
        <taxon>Campylobacterota</taxon>
        <taxon>Epsilonproteobacteria</taxon>
        <taxon>Campylobacterales</taxon>
        <taxon>Campylobacteraceae</taxon>
        <taxon>Campylobacter</taxon>
    </lineage>
</organism>
<comment type="caution">
    <text evidence="1">The sequence shown here is derived from an EMBL/GenBank/DDBJ whole genome shotgun (WGS) entry which is preliminary data.</text>
</comment>
<dbReference type="EMBL" id="CAJHOE010000004">
    <property type="protein sequence ID" value="CAD7288715.1"/>
    <property type="molecule type" value="Genomic_DNA"/>
</dbReference>
<dbReference type="RefSeq" id="WP_230057226.1">
    <property type="nucleotide sequence ID" value="NZ_CAJHOE010000004.1"/>
</dbReference>
<reference evidence="1 2" key="1">
    <citation type="submission" date="2020-11" db="EMBL/GenBank/DDBJ databases">
        <authorList>
            <person name="Peeters C."/>
        </authorList>
    </citation>
    <scope>NUCLEOTIDE SEQUENCE [LARGE SCALE GENOMIC DNA]</scope>
    <source>
        <strain evidence="1 2">LMG 8286</strain>
    </source>
</reference>
<dbReference type="SUPFAM" id="SSF55729">
    <property type="entry name" value="Acyl-CoA N-acyltransferases (Nat)"/>
    <property type="match status" value="1"/>
</dbReference>
<dbReference type="InterPro" id="IPR016181">
    <property type="entry name" value="Acyl_CoA_acyltransferase"/>
</dbReference>
<protein>
    <recommendedName>
        <fullName evidence="3">GNAT family N-acetyltransferase</fullName>
    </recommendedName>
</protein>
<dbReference type="Proteomes" id="UP000789359">
    <property type="component" value="Unassembled WGS sequence"/>
</dbReference>
<evidence type="ECO:0008006" key="3">
    <source>
        <dbReference type="Google" id="ProtNLM"/>
    </source>
</evidence>
<proteinExistence type="predicted"/>
<accession>A0ABM8Q7B3</accession>
<evidence type="ECO:0000313" key="1">
    <source>
        <dbReference type="EMBL" id="CAD7288715.1"/>
    </source>
</evidence>
<gene>
    <name evidence="1" type="ORF">LMG8286_01483</name>
</gene>
<dbReference type="Pfam" id="PF13527">
    <property type="entry name" value="Acetyltransf_9"/>
    <property type="match status" value="1"/>
</dbReference>
<dbReference type="Gene3D" id="3.40.630.30">
    <property type="match status" value="1"/>
</dbReference>
<evidence type="ECO:0000313" key="2">
    <source>
        <dbReference type="Proteomes" id="UP000789359"/>
    </source>
</evidence>
<sequence>MFDKILITKKSELHEFKGQIATLFTACFNREFDDELWQWAYIDNPNADPIISLFFDKATKELAGHYALIPIFLRFNNQDLKCALSMGVMVGEKYRKFGLVISQAVAVYDMAKKLGYELVYGFPNKNSAPALQRLLGWNIDDSFIAELNSTEIKNLNKPTYQIDYDTLHPQNSWRLDKPKQLYKMQGKNILKNFSDQIDLVYNGYDFDVLDTDMRYNVLTNDKNFIMKKKFDYVFGYRLFNQKLKGVEFKKDLIMSDVF</sequence>
<keyword evidence="2" id="KW-1185">Reference proteome</keyword>